<evidence type="ECO:0000313" key="2">
    <source>
        <dbReference type="Proteomes" id="UP000276128"/>
    </source>
</evidence>
<dbReference type="SUPFAM" id="SSF160544">
    <property type="entry name" value="EscU C-terminal domain-like"/>
    <property type="match status" value="1"/>
</dbReference>
<dbReference type="InterPro" id="IPR029025">
    <property type="entry name" value="T3SS_substrate_exporter_C"/>
</dbReference>
<dbReference type="AlphaFoldDB" id="A0A430JC65"/>
<dbReference type="PANTHER" id="PTHR30531">
    <property type="entry name" value="FLAGELLAR BIOSYNTHETIC PROTEIN FLHB"/>
    <property type="match status" value="1"/>
</dbReference>
<evidence type="ECO:0000313" key="1">
    <source>
        <dbReference type="EMBL" id="RTE08610.1"/>
    </source>
</evidence>
<gene>
    <name evidence="1" type="ORF">EJQ19_16110</name>
</gene>
<dbReference type="GO" id="GO:0005886">
    <property type="term" value="C:plasma membrane"/>
    <property type="evidence" value="ECO:0007669"/>
    <property type="project" value="TreeGrafter"/>
</dbReference>
<dbReference type="Gene3D" id="3.40.1690.10">
    <property type="entry name" value="secretion proteins EscU"/>
    <property type="match status" value="1"/>
</dbReference>
<proteinExistence type="predicted"/>
<name>A0A430JC65_9BACL</name>
<dbReference type="PRINTS" id="PR00950">
    <property type="entry name" value="TYPE3IMSPROT"/>
</dbReference>
<reference evidence="1 2" key="1">
    <citation type="submission" date="2018-12" db="EMBL/GenBank/DDBJ databases">
        <title>Bacillus ochoae sp. nov., Paenibacillus whitsoniae sp. nov., Paenibacillus spiritus sp. nov. Isolated from the Mars Exploration Rover during spacecraft assembly.</title>
        <authorList>
            <person name="Seuylemezian A."/>
            <person name="Vaishampayan P."/>
        </authorList>
    </citation>
    <scope>NUCLEOTIDE SEQUENCE [LARGE SCALE GENOMIC DNA]</scope>
    <source>
        <strain evidence="1 2">MER 54</strain>
    </source>
</reference>
<organism evidence="1 2">
    <name type="scientific">Paenibacillus whitsoniae</name>
    <dbReference type="NCBI Taxonomy" id="2496558"/>
    <lineage>
        <taxon>Bacteria</taxon>
        <taxon>Bacillati</taxon>
        <taxon>Bacillota</taxon>
        <taxon>Bacilli</taxon>
        <taxon>Bacillales</taxon>
        <taxon>Paenibacillaceae</taxon>
        <taxon>Paenibacillus</taxon>
    </lineage>
</organism>
<dbReference type="PANTHER" id="PTHR30531:SF12">
    <property type="entry name" value="FLAGELLAR BIOSYNTHETIC PROTEIN FLHB"/>
    <property type="match status" value="1"/>
</dbReference>
<accession>A0A430JC65</accession>
<dbReference type="OrthoDB" id="5244399at2"/>
<dbReference type="Pfam" id="PF01312">
    <property type="entry name" value="Bac_export_2"/>
    <property type="match status" value="1"/>
</dbReference>
<dbReference type="RefSeq" id="WP_126142269.1">
    <property type="nucleotide sequence ID" value="NZ_RXHU01000045.1"/>
</dbReference>
<dbReference type="GO" id="GO:0009306">
    <property type="term" value="P:protein secretion"/>
    <property type="evidence" value="ECO:0007669"/>
    <property type="project" value="InterPro"/>
</dbReference>
<dbReference type="InterPro" id="IPR006135">
    <property type="entry name" value="T3SS_substrate_exporter"/>
</dbReference>
<comment type="caution">
    <text evidence="1">The sequence shown here is derived from an EMBL/GenBank/DDBJ whole genome shotgun (WGS) entry which is preliminary data.</text>
</comment>
<dbReference type="Proteomes" id="UP000276128">
    <property type="component" value="Unassembled WGS sequence"/>
</dbReference>
<sequence>MKSNSDKPQSQPATPIKKAVALKYAPEKSKAPILVAKGKGQVAESILQKAKENGIPVQEDSSLVEVLSKLELDQEIPPELYQLVAEVLSFIYRSDGRMRSIAGRGEP</sequence>
<protein>
    <submittedName>
        <fullName evidence="1">EscU/YscU/HrcU family type III secretion system export apparatus switch protein</fullName>
    </submittedName>
</protein>
<keyword evidence="2" id="KW-1185">Reference proteome</keyword>
<dbReference type="EMBL" id="RXHU01000045">
    <property type="protein sequence ID" value="RTE08610.1"/>
    <property type="molecule type" value="Genomic_DNA"/>
</dbReference>